<proteinExistence type="predicted"/>
<sequence>MKHLDWNCRGLGNPRTVRELHLLVKEKSPDVVFLCETKCRRERIESIRDRLNFESCFSVDSIGRSGGLAFIWKKDLEAELDSYSHHHISISVKSDITSNKMILTGFYGQPATAKRGESWDLLRLIHTNINNPWLCVGDFNEILLQEEQIGSNARPFQQMEDFRVALSDCGLKDIGYIGSKYTWCNKREGDGFTKSRLDRAVVNEDWLNTYAINQTYVLPGQCSDHNPLLVVCGNPDQEVVPK</sequence>
<comment type="caution">
    <text evidence="2">The sequence shown here is derived from an EMBL/GenBank/DDBJ whole genome shotgun (WGS) entry which is preliminary data.</text>
</comment>
<protein>
    <recommendedName>
        <fullName evidence="1">Endonuclease/exonuclease/phosphatase domain-containing protein</fullName>
    </recommendedName>
</protein>
<name>A0A8T1PM36_CARIL</name>
<dbReference type="PANTHER" id="PTHR35218:SF9">
    <property type="entry name" value="ENDONUCLEASE_EXONUCLEASE_PHOSPHATASE DOMAIN-CONTAINING PROTEIN"/>
    <property type="match status" value="1"/>
</dbReference>
<feature type="domain" description="Endonuclease/exonuclease/phosphatase" evidence="1">
    <location>
        <begin position="6"/>
        <end position="225"/>
    </location>
</feature>
<dbReference type="AlphaFoldDB" id="A0A8T1PM36"/>
<organism evidence="2 3">
    <name type="scientific">Carya illinoinensis</name>
    <name type="common">Pecan</name>
    <dbReference type="NCBI Taxonomy" id="32201"/>
    <lineage>
        <taxon>Eukaryota</taxon>
        <taxon>Viridiplantae</taxon>
        <taxon>Streptophyta</taxon>
        <taxon>Embryophyta</taxon>
        <taxon>Tracheophyta</taxon>
        <taxon>Spermatophyta</taxon>
        <taxon>Magnoliopsida</taxon>
        <taxon>eudicotyledons</taxon>
        <taxon>Gunneridae</taxon>
        <taxon>Pentapetalae</taxon>
        <taxon>rosids</taxon>
        <taxon>fabids</taxon>
        <taxon>Fagales</taxon>
        <taxon>Juglandaceae</taxon>
        <taxon>Carya</taxon>
    </lineage>
</organism>
<evidence type="ECO:0000259" key="1">
    <source>
        <dbReference type="Pfam" id="PF03372"/>
    </source>
</evidence>
<dbReference type="GO" id="GO:0003824">
    <property type="term" value="F:catalytic activity"/>
    <property type="evidence" value="ECO:0007669"/>
    <property type="project" value="InterPro"/>
</dbReference>
<reference evidence="2" key="1">
    <citation type="submission" date="2020-12" db="EMBL/GenBank/DDBJ databases">
        <title>WGS assembly of Carya illinoinensis cv. Pawnee.</title>
        <authorList>
            <person name="Platts A."/>
            <person name="Shu S."/>
            <person name="Wright S."/>
            <person name="Barry K."/>
            <person name="Edger P."/>
            <person name="Pires J.C."/>
            <person name="Schmutz J."/>
        </authorList>
    </citation>
    <scope>NUCLEOTIDE SEQUENCE</scope>
    <source>
        <tissue evidence="2">Leaf</tissue>
    </source>
</reference>
<evidence type="ECO:0000313" key="2">
    <source>
        <dbReference type="EMBL" id="KAG6645499.1"/>
    </source>
</evidence>
<dbReference type="EMBL" id="CM031816">
    <property type="protein sequence ID" value="KAG6645499.1"/>
    <property type="molecule type" value="Genomic_DNA"/>
</dbReference>
<evidence type="ECO:0000313" key="3">
    <source>
        <dbReference type="Proteomes" id="UP000811609"/>
    </source>
</evidence>
<accession>A0A8T1PM36</accession>
<dbReference type="InterPro" id="IPR005135">
    <property type="entry name" value="Endo/exonuclease/phosphatase"/>
</dbReference>
<gene>
    <name evidence="2" type="ORF">CIPAW_08G126800</name>
</gene>
<keyword evidence="3" id="KW-1185">Reference proteome</keyword>
<dbReference type="Proteomes" id="UP000811609">
    <property type="component" value="Chromosome 8"/>
</dbReference>
<dbReference type="PANTHER" id="PTHR35218">
    <property type="entry name" value="RNASE H DOMAIN-CONTAINING PROTEIN"/>
    <property type="match status" value="1"/>
</dbReference>
<dbReference type="Pfam" id="PF03372">
    <property type="entry name" value="Exo_endo_phos"/>
    <property type="match status" value="1"/>
</dbReference>